<comment type="subcellular location">
    <subcellularLocation>
        <location evidence="1">Membrane</location>
        <topology evidence="1">Multi-pass membrane protein</topology>
    </subcellularLocation>
</comment>
<dbReference type="GeneID" id="20346837"/>
<evidence type="ECO:0000256" key="4">
    <source>
        <dbReference type="ARBA" id="ARBA00022989"/>
    </source>
</evidence>
<dbReference type="PROSITE" id="PS50850">
    <property type="entry name" value="MFS"/>
    <property type="match status" value="1"/>
</dbReference>
<evidence type="ECO:0000256" key="2">
    <source>
        <dbReference type="ARBA" id="ARBA00022448"/>
    </source>
</evidence>
<feature type="transmembrane region" description="Helical" evidence="7">
    <location>
        <begin position="470"/>
        <end position="491"/>
    </location>
</feature>
<dbReference type="EMBL" id="GL385397">
    <property type="protein sequence ID" value="EJT76460.1"/>
    <property type="molecule type" value="Genomic_DNA"/>
</dbReference>
<evidence type="ECO:0000256" key="7">
    <source>
        <dbReference type="SAM" id="Phobius"/>
    </source>
</evidence>
<feature type="domain" description="Major facilitator superfamily (MFS) profile" evidence="8">
    <location>
        <begin position="80"/>
        <end position="496"/>
    </location>
</feature>
<feature type="transmembrane region" description="Helical" evidence="7">
    <location>
        <begin position="437"/>
        <end position="458"/>
    </location>
</feature>
<reference evidence="10" key="5">
    <citation type="submission" date="2018-04" db="UniProtKB">
        <authorList>
            <consortium name="EnsemblFungi"/>
        </authorList>
    </citation>
    <scope>IDENTIFICATION</scope>
    <source>
        <strain evidence="10">R3-111a-1</strain>
    </source>
</reference>
<gene>
    <name evidence="10" type="primary">20346837</name>
    <name evidence="9" type="ORF">GGTG_06379</name>
</gene>
<reference evidence="10" key="4">
    <citation type="journal article" date="2015" name="G3 (Bethesda)">
        <title>Genome sequences of three phytopathogenic species of the Magnaporthaceae family of fungi.</title>
        <authorList>
            <person name="Okagaki L.H."/>
            <person name="Nunes C.C."/>
            <person name="Sailsbery J."/>
            <person name="Clay B."/>
            <person name="Brown D."/>
            <person name="John T."/>
            <person name="Oh Y."/>
            <person name="Young N."/>
            <person name="Fitzgerald M."/>
            <person name="Haas B.J."/>
            <person name="Zeng Q."/>
            <person name="Young S."/>
            <person name="Adiconis X."/>
            <person name="Fan L."/>
            <person name="Levin J.Z."/>
            <person name="Mitchell T.K."/>
            <person name="Okubara P.A."/>
            <person name="Farman M.L."/>
            <person name="Kohn L.M."/>
            <person name="Birren B."/>
            <person name="Ma L.-J."/>
            <person name="Dean R.A."/>
        </authorList>
    </citation>
    <scope>NUCLEOTIDE SEQUENCE</scope>
    <source>
        <strain evidence="10">R3-111a-1</strain>
    </source>
</reference>
<feature type="transmembrane region" description="Helical" evidence="7">
    <location>
        <begin position="172"/>
        <end position="194"/>
    </location>
</feature>
<feature type="transmembrane region" description="Helical" evidence="7">
    <location>
        <begin position="240"/>
        <end position="262"/>
    </location>
</feature>
<feature type="region of interest" description="Disordered" evidence="6">
    <location>
        <begin position="1"/>
        <end position="54"/>
    </location>
</feature>
<keyword evidence="11" id="KW-1185">Reference proteome</keyword>
<keyword evidence="2" id="KW-0813">Transport</keyword>
<reference evidence="9" key="2">
    <citation type="submission" date="2010-07" db="EMBL/GenBank/DDBJ databases">
        <authorList>
            <consortium name="The Broad Institute Genome Sequencing Platform"/>
            <consortium name="Broad Institute Genome Sequencing Center for Infectious Disease"/>
            <person name="Ma L.-J."/>
            <person name="Dead R."/>
            <person name="Young S."/>
            <person name="Zeng Q."/>
            <person name="Koehrsen M."/>
            <person name="Alvarado L."/>
            <person name="Berlin A."/>
            <person name="Chapman S.B."/>
            <person name="Chen Z."/>
            <person name="Freedman E."/>
            <person name="Gellesch M."/>
            <person name="Goldberg J."/>
            <person name="Griggs A."/>
            <person name="Gujja S."/>
            <person name="Heilman E.R."/>
            <person name="Heiman D."/>
            <person name="Hepburn T."/>
            <person name="Howarth C."/>
            <person name="Jen D."/>
            <person name="Larson L."/>
            <person name="Mehta T."/>
            <person name="Neiman D."/>
            <person name="Pearson M."/>
            <person name="Roberts A."/>
            <person name="Saif S."/>
            <person name="Shea T."/>
            <person name="Shenoy N."/>
            <person name="Sisk P."/>
            <person name="Stolte C."/>
            <person name="Sykes S."/>
            <person name="Walk T."/>
            <person name="White J."/>
            <person name="Yandava C."/>
            <person name="Haas B."/>
            <person name="Nusbaum C."/>
            <person name="Birren B."/>
        </authorList>
    </citation>
    <scope>NUCLEOTIDE SEQUENCE</scope>
    <source>
        <strain evidence="9">R3-111a-1</strain>
    </source>
</reference>
<organism evidence="9">
    <name type="scientific">Gaeumannomyces tritici (strain R3-111a-1)</name>
    <name type="common">Wheat and barley take-all root rot fungus</name>
    <name type="synonym">Gaeumannomyces graminis var. tritici</name>
    <dbReference type="NCBI Taxonomy" id="644352"/>
    <lineage>
        <taxon>Eukaryota</taxon>
        <taxon>Fungi</taxon>
        <taxon>Dikarya</taxon>
        <taxon>Ascomycota</taxon>
        <taxon>Pezizomycotina</taxon>
        <taxon>Sordariomycetes</taxon>
        <taxon>Sordariomycetidae</taxon>
        <taxon>Magnaporthales</taxon>
        <taxon>Magnaporthaceae</taxon>
        <taxon>Gaeumannomyces</taxon>
    </lineage>
</organism>
<feature type="transmembrane region" description="Helical" evidence="7">
    <location>
        <begin position="404"/>
        <end position="425"/>
    </location>
</feature>
<evidence type="ECO:0000313" key="9">
    <source>
        <dbReference type="EMBL" id="EJT76460.1"/>
    </source>
</evidence>
<evidence type="ECO:0000313" key="10">
    <source>
        <dbReference type="EnsemblFungi" id="EJT76460"/>
    </source>
</evidence>
<dbReference type="HOGENOM" id="CLU_001265_0_6_1"/>
<keyword evidence="4 7" id="KW-1133">Transmembrane helix</keyword>
<feature type="transmembrane region" description="Helical" evidence="7">
    <location>
        <begin position="206"/>
        <end position="228"/>
    </location>
</feature>
<dbReference type="InterPro" id="IPR020846">
    <property type="entry name" value="MFS_dom"/>
</dbReference>
<dbReference type="PANTHER" id="PTHR43791:SF38">
    <property type="entry name" value="MAJOR FACILITATOR SUPERFAMILY (MFS) PROFILE DOMAIN-CONTAINING PROTEIN"/>
    <property type="match status" value="1"/>
</dbReference>
<dbReference type="PANTHER" id="PTHR43791">
    <property type="entry name" value="PERMEASE-RELATED"/>
    <property type="match status" value="1"/>
</dbReference>
<dbReference type="GO" id="GO:0016020">
    <property type="term" value="C:membrane"/>
    <property type="evidence" value="ECO:0007669"/>
    <property type="project" value="UniProtKB-SubCell"/>
</dbReference>
<dbReference type="Pfam" id="PF07690">
    <property type="entry name" value="MFS_1"/>
    <property type="match status" value="1"/>
</dbReference>
<keyword evidence="5 7" id="KW-0472">Membrane</keyword>
<feature type="transmembrane region" description="Helical" evidence="7">
    <location>
        <begin position="117"/>
        <end position="139"/>
    </location>
</feature>
<dbReference type="InterPro" id="IPR011701">
    <property type="entry name" value="MFS"/>
</dbReference>
<reference evidence="11" key="1">
    <citation type="submission" date="2010-07" db="EMBL/GenBank/DDBJ databases">
        <title>The genome sequence of Gaeumannomyces graminis var. tritici strain R3-111a-1.</title>
        <authorList>
            <consortium name="The Broad Institute Genome Sequencing Platform"/>
            <person name="Ma L.-J."/>
            <person name="Dead R."/>
            <person name="Young S."/>
            <person name="Zeng Q."/>
            <person name="Koehrsen M."/>
            <person name="Alvarado L."/>
            <person name="Berlin A."/>
            <person name="Chapman S.B."/>
            <person name="Chen Z."/>
            <person name="Freedman E."/>
            <person name="Gellesch M."/>
            <person name="Goldberg J."/>
            <person name="Griggs A."/>
            <person name="Gujja S."/>
            <person name="Heilman E.R."/>
            <person name="Heiman D."/>
            <person name="Hepburn T."/>
            <person name="Howarth C."/>
            <person name="Jen D."/>
            <person name="Larson L."/>
            <person name="Mehta T."/>
            <person name="Neiman D."/>
            <person name="Pearson M."/>
            <person name="Roberts A."/>
            <person name="Saif S."/>
            <person name="Shea T."/>
            <person name="Shenoy N."/>
            <person name="Sisk P."/>
            <person name="Stolte C."/>
            <person name="Sykes S."/>
            <person name="Walk T."/>
            <person name="White J."/>
            <person name="Yandava C."/>
            <person name="Haas B."/>
            <person name="Nusbaum C."/>
            <person name="Birren B."/>
        </authorList>
    </citation>
    <scope>NUCLEOTIDE SEQUENCE [LARGE SCALE GENOMIC DNA]</scope>
    <source>
        <strain evidence="11">R3-111a-1</strain>
    </source>
</reference>
<dbReference type="FunFam" id="1.20.1250.20:FF:000057">
    <property type="entry name" value="MFS general substrate transporter"/>
    <property type="match status" value="1"/>
</dbReference>
<feature type="transmembrane region" description="Helical" evidence="7">
    <location>
        <begin position="146"/>
        <end position="166"/>
    </location>
</feature>
<dbReference type="SUPFAM" id="SSF103473">
    <property type="entry name" value="MFS general substrate transporter"/>
    <property type="match status" value="1"/>
</dbReference>
<dbReference type="eggNOG" id="KOG2533">
    <property type="taxonomic scope" value="Eukaryota"/>
</dbReference>
<evidence type="ECO:0000313" key="11">
    <source>
        <dbReference type="Proteomes" id="UP000006039"/>
    </source>
</evidence>
<dbReference type="EnsemblFungi" id="EJT76460">
    <property type="protein sequence ID" value="EJT76460"/>
    <property type="gene ID" value="GGTG_06379"/>
</dbReference>
<dbReference type="Proteomes" id="UP000006039">
    <property type="component" value="Unassembled WGS sequence"/>
</dbReference>
<accession>J3NYM7</accession>
<evidence type="ECO:0000256" key="3">
    <source>
        <dbReference type="ARBA" id="ARBA00022692"/>
    </source>
</evidence>
<protein>
    <recommendedName>
        <fullName evidence="8">Major facilitator superfamily (MFS) profile domain-containing protein</fullName>
    </recommendedName>
</protein>
<feature type="transmembrane region" description="Helical" evidence="7">
    <location>
        <begin position="378"/>
        <end position="398"/>
    </location>
</feature>
<dbReference type="GO" id="GO:0022857">
    <property type="term" value="F:transmembrane transporter activity"/>
    <property type="evidence" value="ECO:0007669"/>
    <property type="project" value="InterPro"/>
</dbReference>
<dbReference type="VEuPathDB" id="FungiDB:GGTG_06379"/>
<reference evidence="9" key="3">
    <citation type="submission" date="2010-09" db="EMBL/GenBank/DDBJ databases">
        <title>Annotation of Gaeumannomyces graminis var. tritici R3-111a-1.</title>
        <authorList>
            <consortium name="The Broad Institute Genome Sequencing Platform"/>
            <person name="Ma L.-J."/>
            <person name="Dead R."/>
            <person name="Young S.K."/>
            <person name="Zeng Q."/>
            <person name="Gargeya S."/>
            <person name="Fitzgerald M."/>
            <person name="Haas B."/>
            <person name="Abouelleil A."/>
            <person name="Alvarado L."/>
            <person name="Arachchi H.M."/>
            <person name="Berlin A."/>
            <person name="Brown A."/>
            <person name="Chapman S.B."/>
            <person name="Chen Z."/>
            <person name="Dunbar C."/>
            <person name="Freedman E."/>
            <person name="Gearin G."/>
            <person name="Gellesch M."/>
            <person name="Goldberg J."/>
            <person name="Griggs A."/>
            <person name="Gujja S."/>
            <person name="Heiman D."/>
            <person name="Howarth C."/>
            <person name="Larson L."/>
            <person name="Lui A."/>
            <person name="MacDonald P.J.P."/>
            <person name="Mehta T."/>
            <person name="Montmayeur A."/>
            <person name="Murphy C."/>
            <person name="Neiman D."/>
            <person name="Pearson M."/>
            <person name="Priest M."/>
            <person name="Roberts A."/>
            <person name="Saif S."/>
            <person name="Shea T."/>
            <person name="Shenoy N."/>
            <person name="Sisk P."/>
            <person name="Stolte C."/>
            <person name="Sykes S."/>
            <person name="Yandava C."/>
            <person name="Wortman J."/>
            <person name="Nusbaum C."/>
            <person name="Birren B."/>
        </authorList>
    </citation>
    <scope>NUCLEOTIDE SEQUENCE</scope>
    <source>
        <strain evidence="9">R3-111a-1</strain>
    </source>
</reference>
<sequence length="542" mass="57840">MAEQPAAQAQTPRVPGAPGPAAAGPEQASSSKPWDPSVQTDLTAPPPPDGWDPELERAFEAYVPGTEEERRLVRKIDLLLLPTLWWMYVLAQIDRSNIANANAAGLSQDLGLSDDDYALVVSIFFVGYAIMEVPSNLLLNRWRPSLYLTTIMGVWGACVAAMSTAGSREHFLVGRFFLGCIEAGMYPGALFILTCWYKRDEVGKRFCVFATSGTLSQALGGIIAGGIIANLDGKNGWPGWRWLFLVEGVVTIFFAFIFVFVLPDYPLGTRRFSPEERRLAHVRMLVDRRASTKTGEARLTALESVLAVVADPRTYAFLVIYILNTTAMTISYFIPATLRSMGYTQVTAQWMTVPIWVSASAAMLVISYFSDRTGDRRWYVAGCMAAAAACCGVCLGTSAGAARYAMLCLLAGALWTATPQILTWASELLALPDQKRSVALALINSFATLSVLWGSRLWPSAQSPAYRTGFSAVTSMAAAGALAAALMPLAFARLSTAPRTAGEARVLGLDGAAAAASSSVVDASSVDAPVVGGPRGKGGSGA</sequence>
<dbReference type="RefSeq" id="XP_009222460.1">
    <property type="nucleotide sequence ID" value="XM_009224196.1"/>
</dbReference>
<evidence type="ECO:0000256" key="5">
    <source>
        <dbReference type="ARBA" id="ARBA00023136"/>
    </source>
</evidence>
<name>J3NYM7_GAET3</name>
<dbReference type="AlphaFoldDB" id="J3NYM7"/>
<evidence type="ECO:0000259" key="8">
    <source>
        <dbReference type="PROSITE" id="PS50850"/>
    </source>
</evidence>
<dbReference type="InterPro" id="IPR036259">
    <property type="entry name" value="MFS_trans_sf"/>
</dbReference>
<feature type="transmembrane region" description="Helical" evidence="7">
    <location>
        <begin position="76"/>
        <end position="93"/>
    </location>
</feature>
<proteinExistence type="predicted"/>
<dbReference type="Gene3D" id="1.20.1250.20">
    <property type="entry name" value="MFS general substrate transporter like domains"/>
    <property type="match status" value="2"/>
</dbReference>
<evidence type="ECO:0000256" key="6">
    <source>
        <dbReference type="SAM" id="MobiDB-lite"/>
    </source>
</evidence>
<feature type="compositionally biased region" description="Polar residues" evidence="6">
    <location>
        <begin position="27"/>
        <end position="42"/>
    </location>
</feature>
<keyword evidence="3 7" id="KW-0812">Transmembrane</keyword>
<feature type="transmembrane region" description="Helical" evidence="7">
    <location>
        <begin position="315"/>
        <end position="334"/>
    </location>
</feature>
<feature type="transmembrane region" description="Helical" evidence="7">
    <location>
        <begin position="346"/>
        <end position="366"/>
    </location>
</feature>
<dbReference type="OrthoDB" id="2985014at2759"/>
<evidence type="ECO:0000256" key="1">
    <source>
        <dbReference type="ARBA" id="ARBA00004141"/>
    </source>
</evidence>